<dbReference type="EMBL" id="PVTR01000001">
    <property type="protein sequence ID" value="PRY90715.1"/>
    <property type="molecule type" value="Genomic_DNA"/>
</dbReference>
<reference evidence="2 3" key="1">
    <citation type="submission" date="2018-03" db="EMBL/GenBank/DDBJ databases">
        <title>Genomic Encyclopedia of Archaeal and Bacterial Type Strains, Phase II (KMG-II): from individual species to whole genera.</title>
        <authorList>
            <person name="Goeker M."/>
        </authorList>
    </citation>
    <scope>NUCLEOTIDE SEQUENCE [LARGE SCALE GENOMIC DNA]</scope>
    <source>
        <strain evidence="2 3">DSM 27929</strain>
    </source>
</reference>
<keyword evidence="3" id="KW-1185">Reference proteome</keyword>
<accession>A0A2T0WVJ7</accession>
<dbReference type="OrthoDB" id="9815939at2"/>
<comment type="caution">
    <text evidence="2">The sequence shown here is derived from an EMBL/GenBank/DDBJ whole genome shotgun (WGS) entry which is preliminary data.</text>
</comment>
<name>A0A2T0WVJ7_9BACT</name>
<protein>
    <recommendedName>
        <fullName evidence="1">Contractile injection system tube protein N-terminal domain-containing protein</fullName>
    </recommendedName>
</protein>
<proteinExistence type="predicted"/>
<organism evidence="2 3">
    <name type="scientific">Mongoliibacter ruber</name>
    <dbReference type="NCBI Taxonomy" id="1750599"/>
    <lineage>
        <taxon>Bacteria</taxon>
        <taxon>Pseudomonadati</taxon>
        <taxon>Bacteroidota</taxon>
        <taxon>Cytophagia</taxon>
        <taxon>Cytophagales</taxon>
        <taxon>Cyclobacteriaceae</taxon>
        <taxon>Mongoliibacter</taxon>
    </lineage>
</organism>
<dbReference type="Pfam" id="PF19266">
    <property type="entry name" value="CIS_tube"/>
    <property type="match status" value="1"/>
</dbReference>
<dbReference type="RefSeq" id="WP_106131940.1">
    <property type="nucleotide sequence ID" value="NZ_PVTR01000001.1"/>
</dbReference>
<gene>
    <name evidence="2" type="ORF">CLW00_101380</name>
</gene>
<evidence type="ECO:0000313" key="2">
    <source>
        <dbReference type="EMBL" id="PRY90715.1"/>
    </source>
</evidence>
<evidence type="ECO:0000313" key="3">
    <source>
        <dbReference type="Proteomes" id="UP000238157"/>
    </source>
</evidence>
<dbReference type="Proteomes" id="UP000238157">
    <property type="component" value="Unassembled WGS sequence"/>
</dbReference>
<dbReference type="AlphaFoldDB" id="A0A2T0WVJ7"/>
<dbReference type="InterPro" id="IPR045361">
    <property type="entry name" value="CIS_tube_prot_N"/>
</dbReference>
<feature type="domain" description="Contractile injection system tube protein N-terminal" evidence="1">
    <location>
        <begin position="5"/>
        <end position="156"/>
    </location>
</feature>
<sequence length="220" mass="24891">MDTGKLTKVKLVAYKKPDFSDKVGDYDVLINPEKYNSKSELRYSTNSSPVGSSAETVKFRGAGSNNFQMDFFFDSTGVITLEPVDRQMDKLKGLIYSYNGDIHEPNYIKIIWGTQSLFEGRLKSWDVQITMMDLDGTPMRAEVKASFVRSVPVKKKALEERRNSSDLTHIRMVKAGDTLPAMCFKIYGDSKYFIQVAQYNGLDQIRSISPGDQLIFPPLI</sequence>
<evidence type="ECO:0000259" key="1">
    <source>
        <dbReference type="Pfam" id="PF19266"/>
    </source>
</evidence>